<evidence type="ECO:0000256" key="2">
    <source>
        <dbReference type="ARBA" id="ARBA00009678"/>
    </source>
</evidence>
<dbReference type="Gene3D" id="3.60.10.10">
    <property type="entry name" value="Endonuclease/exonuclease/phosphatase"/>
    <property type="match status" value="1"/>
</dbReference>
<dbReference type="GO" id="GO:0004439">
    <property type="term" value="F:phosphatidylinositol-4,5-bisphosphate 5-phosphatase activity"/>
    <property type="evidence" value="ECO:0007669"/>
    <property type="project" value="UniProtKB-EC"/>
</dbReference>
<dbReference type="InterPro" id="IPR002013">
    <property type="entry name" value="SAC_dom"/>
</dbReference>
<dbReference type="Proteomes" id="UP000008983">
    <property type="component" value="Unassembled WGS sequence"/>
</dbReference>
<evidence type="ECO:0000256" key="1">
    <source>
        <dbReference type="ARBA" id="ARBA00008943"/>
    </source>
</evidence>
<dbReference type="eggNOG" id="KOG0566">
    <property type="taxonomic scope" value="Eukaryota"/>
</dbReference>
<dbReference type="PANTHER" id="PTHR45662">
    <property type="entry name" value="PHOSPHATIDYLINOSITIDE PHOSPHATASE SAC1"/>
    <property type="match status" value="1"/>
</dbReference>
<protein>
    <recommendedName>
        <fullName evidence="3">phosphoinositide 5-phosphatase</fullName>
        <ecNumber evidence="3">3.1.3.36</ecNumber>
    </recommendedName>
</protein>
<evidence type="ECO:0000256" key="3">
    <source>
        <dbReference type="ARBA" id="ARBA00013044"/>
    </source>
</evidence>
<organism evidence="5 6">
    <name type="scientific">Ichthyophthirius multifiliis</name>
    <name type="common">White spot disease agent</name>
    <name type="synonym">Ich</name>
    <dbReference type="NCBI Taxonomy" id="5932"/>
    <lineage>
        <taxon>Eukaryota</taxon>
        <taxon>Sar</taxon>
        <taxon>Alveolata</taxon>
        <taxon>Ciliophora</taxon>
        <taxon>Intramacronucleata</taxon>
        <taxon>Oligohymenophorea</taxon>
        <taxon>Hymenostomatida</taxon>
        <taxon>Ophryoglenina</taxon>
        <taxon>Ichthyophthirius</taxon>
    </lineage>
</organism>
<dbReference type="STRING" id="857967.G0QJM6"/>
<keyword evidence="6" id="KW-1185">Reference proteome</keyword>
<comment type="similarity">
    <text evidence="1">Belongs to the synaptojanin family.</text>
</comment>
<dbReference type="Pfam" id="PF02383">
    <property type="entry name" value="Syja_N"/>
    <property type="match status" value="1"/>
</dbReference>
<name>G0QJM6_ICHMU</name>
<dbReference type="GO" id="GO:0043812">
    <property type="term" value="F:phosphatidylinositol-4-phosphate phosphatase activity"/>
    <property type="evidence" value="ECO:0007669"/>
    <property type="project" value="TreeGrafter"/>
</dbReference>
<dbReference type="GO" id="GO:0005783">
    <property type="term" value="C:endoplasmic reticulum"/>
    <property type="evidence" value="ECO:0007669"/>
    <property type="project" value="TreeGrafter"/>
</dbReference>
<dbReference type="InParanoid" id="G0QJM6"/>
<dbReference type="SUPFAM" id="SSF56219">
    <property type="entry name" value="DNase I-like"/>
    <property type="match status" value="1"/>
</dbReference>
<evidence type="ECO:0000313" key="5">
    <source>
        <dbReference type="EMBL" id="EGR34576.1"/>
    </source>
</evidence>
<comment type="similarity">
    <text evidence="2">In the central section; belongs to the inositol 1,4,5-trisphosphate 5-phosphatase family.</text>
</comment>
<evidence type="ECO:0000313" key="6">
    <source>
        <dbReference type="Proteomes" id="UP000008983"/>
    </source>
</evidence>
<dbReference type="InterPro" id="IPR000300">
    <property type="entry name" value="IPPc"/>
</dbReference>
<dbReference type="EMBL" id="GL983074">
    <property type="protein sequence ID" value="EGR34576.1"/>
    <property type="molecule type" value="Genomic_DNA"/>
</dbReference>
<dbReference type="OrthoDB" id="405996at2759"/>
<feature type="domain" description="SAC" evidence="4">
    <location>
        <begin position="68"/>
        <end position="401"/>
    </location>
</feature>
<dbReference type="PANTHER" id="PTHR45662:SF2">
    <property type="entry name" value="PHOSPHATIDYLINOSITOL-3-PHOSPHATASE SAC1"/>
    <property type="match status" value="1"/>
</dbReference>
<dbReference type="RefSeq" id="XP_004039880.1">
    <property type="nucleotide sequence ID" value="XM_004039832.1"/>
</dbReference>
<dbReference type="Pfam" id="PF22669">
    <property type="entry name" value="Exo_endo_phos2"/>
    <property type="match status" value="1"/>
</dbReference>
<dbReference type="OMA" id="INCHLEH"/>
<accession>G0QJM6</accession>
<evidence type="ECO:0000259" key="4">
    <source>
        <dbReference type="PROSITE" id="PS50275"/>
    </source>
</evidence>
<dbReference type="GO" id="GO:0046856">
    <property type="term" value="P:phosphatidylinositol dephosphorylation"/>
    <property type="evidence" value="ECO:0007669"/>
    <property type="project" value="InterPro"/>
</dbReference>
<proteinExistence type="inferred from homology"/>
<dbReference type="PROSITE" id="PS50275">
    <property type="entry name" value="SAC"/>
    <property type="match status" value="1"/>
</dbReference>
<dbReference type="GeneID" id="14910771"/>
<gene>
    <name evidence="5" type="ORF">IMG5_006620</name>
</gene>
<sequence>MKFSCFLGIQYVLDRPFLLFAEDVLHTCTIQKNDIFEISTLAFIPFEVKLYTQIQILNYKLKKIIKIIKIKLFIEGYYFSYSYNLSLSKQKQAFQSDRDPRFCWNTHSCRELVANQVSSVWNIPLIQGYVGYFNVYLQGKKLDFYLIARRSYKKAGTRYNSRGIDDDGNVANYTELEQIFYYNQYCCSHLQIRGSVPCFWRQRGITAQTKITRSYELTNQAFLKHFEDIRKNYQYVLCVNLMKKSKESEHILTESFETHIKNNQQLIGDFVKYKYYDFHTICRNQKYENVNPTIRQLHKMNDNFKFYAEDTQNNIVIVTQKGIVRTNCLDCLDRTNVFQSKIALDILNVQLHQLGVNLFEQFGEDPLDHVDSSTEENHPFIQKFKCLWADCGDLISKHYTGTGSTHTDVTKKGKRDFLGLLQHGYKSISRFYLQNFEDNIKQEAIDMVVGQHTESVNTFNESIEKELVSRQDQYCNFQKINVRIFTWNLGGVEPVEKANLFDFEKGKNLPDIVVVGLQEIIELNAKNLVTVNNEQEIKKWDSIILEQLNFYDTYTLTKHKDLYGCLLMVYIKQRYYYRISKIMMIQLNQGIFRVRVVQLLKYI</sequence>
<dbReference type="InterPro" id="IPR036691">
    <property type="entry name" value="Endo/exonu/phosph_ase_sf"/>
</dbReference>
<dbReference type="AlphaFoldDB" id="G0QJM6"/>
<dbReference type="EC" id="3.1.3.36" evidence="3"/>
<reference evidence="5 6" key="1">
    <citation type="submission" date="2011-07" db="EMBL/GenBank/DDBJ databases">
        <authorList>
            <person name="Coyne R."/>
            <person name="Brami D."/>
            <person name="Johnson J."/>
            <person name="Hostetler J."/>
            <person name="Hannick L."/>
            <person name="Clark T."/>
            <person name="Cassidy-Hanley D."/>
            <person name="Inman J."/>
        </authorList>
    </citation>
    <scope>NUCLEOTIDE SEQUENCE [LARGE SCALE GENOMIC DNA]</scope>
    <source>
        <strain evidence="5 6">G5</strain>
    </source>
</reference>